<dbReference type="GO" id="GO:0009251">
    <property type="term" value="P:glucan catabolic process"/>
    <property type="evidence" value="ECO:0007669"/>
    <property type="project" value="TreeGrafter"/>
</dbReference>
<evidence type="ECO:0000256" key="2">
    <source>
        <dbReference type="ARBA" id="ARBA00005336"/>
    </source>
</evidence>
<evidence type="ECO:0000256" key="4">
    <source>
        <dbReference type="ARBA" id="ARBA00022729"/>
    </source>
</evidence>
<dbReference type="InterPro" id="IPR026891">
    <property type="entry name" value="Fn3-like"/>
</dbReference>
<dbReference type="eggNOG" id="COG1472">
    <property type="taxonomic scope" value="Bacteria"/>
</dbReference>
<dbReference type="OrthoDB" id="9781691at2"/>
<proteinExistence type="inferred from homology"/>
<sequence length="743" mass="81299">MSSSLSNEVSIEPHSRSAEPDMLVGILDSMTVQEKIGQMSQIFSHSEHITEHLAYSIRQGRVGSILNEVRLHTVNELQRLAVEESRLGIPLLIGRDVIHGFNTIFPIPLGQAASWCVETVKQCAHISALEAASVGVNWTFAPMIDISRDPRWGRIAESLGEDPYLCSVLGVAMLQGFQGDELHKNGSIAACAKHFAGYGAGESGRDYSTTNIPENELRNVYLPPFKAAADAGVATFMAAFSDLNGVPASGNKWLMTDILREEWDYKGFVVSDWESVIQLTTHGFSKDNKDAAYEAANAGIDMEMVSSAYFEHLPDLVAEGRIDMRQINNAVKKILHLKWQLGLFDSPYTDASLLPKPLNSQNLQAAKDAAIKSCVLLKNDKNILPLSAGSLHSVAIIGPLADDPYEQLGTWIFDGDPQHSQTCLTAITQELSGKANIHHVKAMQTSRSHDQADFKQAVKSASTADVAILILGEESILSGEAHCRAEIDLPGCQEQLINAIAETGTPIVLVIMAGRPLTIETVLPKVDAVLFAWHPGTMGGPAIADLLFGKACPSGKLPVTFPRKVGQVPIYYAQKHSGKPATEQAFIHMDNIPVHSPQTSLGMAATHLDTHFSPLFPFGFGLSYTQFSYQNLELSHKTLKLGETLVVRVLLTNVGDTDGEEIAQLYIRDLVGSVTRPVKELKDFKRVKLTAGKNEWVTFELSTDKLAFYDRNMQLKTETGQFHLWLGACSQTGLKDEFEIIDD</sequence>
<comment type="catalytic activity">
    <reaction evidence="1">
        <text>Hydrolysis of terminal, non-reducing beta-D-glucosyl residues with release of beta-D-glucose.</text>
        <dbReference type="EC" id="3.2.1.21"/>
    </reaction>
</comment>
<evidence type="ECO:0000256" key="7">
    <source>
        <dbReference type="ARBA" id="ARBA00031448"/>
    </source>
</evidence>
<dbReference type="Pfam" id="PF01915">
    <property type="entry name" value="Glyco_hydro_3_C"/>
    <property type="match status" value="1"/>
</dbReference>
<evidence type="ECO:0000313" key="11">
    <source>
        <dbReference type="EMBL" id="AGH45503.1"/>
    </source>
</evidence>
<dbReference type="Gene3D" id="3.40.50.1700">
    <property type="entry name" value="Glycoside hydrolase family 3 C-terminal domain"/>
    <property type="match status" value="1"/>
</dbReference>
<dbReference type="Proteomes" id="UP000011864">
    <property type="component" value="Chromosome"/>
</dbReference>
<dbReference type="FunFam" id="3.20.20.300:FF:000005">
    <property type="entry name" value="Periplasmic beta-glucosidase"/>
    <property type="match status" value="1"/>
</dbReference>
<evidence type="ECO:0000256" key="1">
    <source>
        <dbReference type="ARBA" id="ARBA00000448"/>
    </source>
</evidence>
<evidence type="ECO:0000256" key="3">
    <source>
        <dbReference type="ARBA" id="ARBA00012744"/>
    </source>
</evidence>
<dbReference type="InterPro" id="IPR002772">
    <property type="entry name" value="Glyco_hydro_3_C"/>
</dbReference>
<dbReference type="EMBL" id="CP003837">
    <property type="protein sequence ID" value="AGH45503.1"/>
    <property type="molecule type" value="Genomic_DNA"/>
</dbReference>
<keyword evidence="4" id="KW-0732">Signal</keyword>
<organism evidence="11 12">
    <name type="scientific">Paraglaciecola psychrophila 170</name>
    <dbReference type="NCBI Taxonomy" id="1129794"/>
    <lineage>
        <taxon>Bacteria</taxon>
        <taxon>Pseudomonadati</taxon>
        <taxon>Pseudomonadota</taxon>
        <taxon>Gammaproteobacteria</taxon>
        <taxon>Alteromonadales</taxon>
        <taxon>Alteromonadaceae</taxon>
        <taxon>Paraglaciecola</taxon>
    </lineage>
</organism>
<dbReference type="InterPro" id="IPR036881">
    <property type="entry name" value="Glyco_hydro_3_C_sf"/>
</dbReference>
<dbReference type="Gene3D" id="2.60.40.10">
    <property type="entry name" value="Immunoglobulins"/>
    <property type="match status" value="1"/>
</dbReference>
<dbReference type="InterPro" id="IPR013783">
    <property type="entry name" value="Ig-like_fold"/>
</dbReference>
<evidence type="ECO:0000256" key="9">
    <source>
        <dbReference type="ARBA" id="ARBA00032594"/>
    </source>
</evidence>
<dbReference type="SMART" id="SM01217">
    <property type="entry name" value="Fn3_like"/>
    <property type="match status" value="1"/>
</dbReference>
<dbReference type="PANTHER" id="PTHR30620">
    <property type="entry name" value="PERIPLASMIC BETA-GLUCOSIDASE-RELATED"/>
    <property type="match status" value="1"/>
</dbReference>
<dbReference type="EC" id="3.2.1.21" evidence="3"/>
<evidence type="ECO:0000256" key="8">
    <source>
        <dbReference type="ARBA" id="ARBA00032194"/>
    </source>
</evidence>
<dbReference type="SUPFAM" id="SSF52279">
    <property type="entry name" value="Beta-D-glucan exohydrolase, C-terminal domain"/>
    <property type="match status" value="1"/>
</dbReference>
<name>K7A764_9ALTE</name>
<dbReference type="KEGG" id="gps:C427_3394"/>
<accession>K7A764</accession>
<dbReference type="Gene3D" id="3.20.20.300">
    <property type="entry name" value="Glycoside hydrolase, family 3, N-terminal domain"/>
    <property type="match status" value="1"/>
</dbReference>
<dbReference type="SUPFAM" id="SSF51445">
    <property type="entry name" value="(Trans)glycosidases"/>
    <property type="match status" value="1"/>
</dbReference>
<comment type="similarity">
    <text evidence="2">Belongs to the glycosyl hydrolase 3 family.</text>
</comment>
<dbReference type="GO" id="GO:0008422">
    <property type="term" value="F:beta-glucosidase activity"/>
    <property type="evidence" value="ECO:0007669"/>
    <property type="project" value="UniProtKB-EC"/>
</dbReference>
<keyword evidence="12" id="KW-1185">Reference proteome</keyword>
<evidence type="ECO:0000256" key="6">
    <source>
        <dbReference type="ARBA" id="ARBA00023295"/>
    </source>
</evidence>
<dbReference type="InterPro" id="IPR017853">
    <property type="entry name" value="GH"/>
</dbReference>
<evidence type="ECO:0000256" key="5">
    <source>
        <dbReference type="ARBA" id="ARBA00022801"/>
    </source>
</evidence>
<dbReference type="RefSeq" id="WP_007638848.1">
    <property type="nucleotide sequence ID" value="NC_020514.1"/>
</dbReference>
<dbReference type="InterPro" id="IPR051915">
    <property type="entry name" value="Cellulose_Degrad_GH3"/>
</dbReference>
<dbReference type="FunFam" id="2.60.40.10:FF:000495">
    <property type="entry name" value="Periplasmic beta-glucosidase"/>
    <property type="match status" value="1"/>
</dbReference>
<evidence type="ECO:0000259" key="10">
    <source>
        <dbReference type="SMART" id="SM01217"/>
    </source>
</evidence>
<dbReference type="AlphaFoldDB" id="K7A764"/>
<protein>
    <recommendedName>
        <fullName evidence="3">beta-glucosidase</fullName>
        <ecNumber evidence="3">3.2.1.21</ecNumber>
    </recommendedName>
    <alternativeName>
        <fullName evidence="9">Beta-D-glucoside glucohydrolase</fullName>
    </alternativeName>
    <alternativeName>
        <fullName evidence="7">Cellobiase</fullName>
    </alternativeName>
    <alternativeName>
        <fullName evidence="8">Gentiobiase</fullName>
    </alternativeName>
</protein>
<dbReference type="Pfam" id="PF00933">
    <property type="entry name" value="Glyco_hydro_3"/>
    <property type="match status" value="1"/>
</dbReference>
<reference evidence="11 12" key="1">
    <citation type="journal article" date="2013" name="Genome Announc.">
        <title>Complete Genome Sequence of Glaciecola psychrophila Strain 170T.</title>
        <authorList>
            <person name="Yin J."/>
            <person name="Chen J."/>
            <person name="Liu G."/>
            <person name="Yu Y."/>
            <person name="Song L."/>
            <person name="Wang X."/>
            <person name="Qu X."/>
        </authorList>
    </citation>
    <scope>NUCLEOTIDE SEQUENCE [LARGE SCALE GENOMIC DNA]</scope>
    <source>
        <strain evidence="11 12">170</strain>
    </source>
</reference>
<dbReference type="STRING" id="1129794.C427_3394"/>
<gene>
    <name evidence="11" type="ORF">C427_3394</name>
</gene>
<dbReference type="PRINTS" id="PR00133">
    <property type="entry name" value="GLHYDRLASE3"/>
</dbReference>
<keyword evidence="6" id="KW-0326">Glycosidase</keyword>
<dbReference type="InterPro" id="IPR036962">
    <property type="entry name" value="Glyco_hydro_3_N_sf"/>
</dbReference>
<dbReference type="PANTHER" id="PTHR30620:SF16">
    <property type="entry name" value="LYSOSOMAL BETA GLUCOSIDASE"/>
    <property type="match status" value="1"/>
</dbReference>
<feature type="domain" description="Fibronectin type III-like" evidence="10">
    <location>
        <begin position="661"/>
        <end position="730"/>
    </location>
</feature>
<dbReference type="PATRIC" id="fig|1129794.4.peg.3373"/>
<evidence type="ECO:0000313" key="12">
    <source>
        <dbReference type="Proteomes" id="UP000011864"/>
    </source>
</evidence>
<dbReference type="HOGENOM" id="CLU_004542_5_1_6"/>
<dbReference type="Pfam" id="PF14310">
    <property type="entry name" value="Fn3-like"/>
    <property type="match status" value="1"/>
</dbReference>
<keyword evidence="5 11" id="KW-0378">Hydrolase</keyword>
<dbReference type="InterPro" id="IPR001764">
    <property type="entry name" value="Glyco_hydro_3_N"/>
</dbReference>